<evidence type="ECO:0000313" key="3">
    <source>
        <dbReference type="Proteomes" id="UP000199354"/>
    </source>
</evidence>
<reference evidence="2 3" key="1">
    <citation type="submission" date="2016-10" db="EMBL/GenBank/DDBJ databases">
        <authorList>
            <person name="de Groot N.N."/>
        </authorList>
    </citation>
    <scope>NUCLEOTIDE SEQUENCE [LARGE SCALE GENOMIC DNA]</scope>
    <source>
        <strain evidence="2 3">CGMCC 1.7031</strain>
    </source>
</reference>
<keyword evidence="3" id="KW-1185">Reference proteome</keyword>
<keyword evidence="1" id="KW-1133">Transmembrane helix</keyword>
<accession>A0A1G5HHE9</accession>
<dbReference type="OrthoDB" id="1375790at2"/>
<evidence type="ECO:0000313" key="2">
    <source>
        <dbReference type="EMBL" id="SCY63206.1"/>
    </source>
</evidence>
<keyword evidence="1" id="KW-0472">Membrane</keyword>
<dbReference type="EMBL" id="FMVF01000008">
    <property type="protein sequence ID" value="SCY63206.1"/>
    <property type="molecule type" value="Genomic_DNA"/>
</dbReference>
<dbReference type="AlphaFoldDB" id="A0A1G5HHE9"/>
<dbReference type="RefSeq" id="WP_091142244.1">
    <property type="nucleotide sequence ID" value="NZ_FMVF01000008.1"/>
</dbReference>
<name>A0A1G5HHE9_9FLAO</name>
<evidence type="ECO:0008006" key="4">
    <source>
        <dbReference type="Google" id="ProtNLM"/>
    </source>
</evidence>
<protein>
    <recommendedName>
        <fullName evidence="4">Signal peptidase</fullName>
    </recommendedName>
</protein>
<dbReference type="Proteomes" id="UP000199354">
    <property type="component" value="Unassembled WGS sequence"/>
</dbReference>
<keyword evidence="1" id="KW-0812">Transmembrane</keyword>
<evidence type="ECO:0000256" key="1">
    <source>
        <dbReference type="SAM" id="Phobius"/>
    </source>
</evidence>
<proteinExistence type="predicted"/>
<organism evidence="2 3">
    <name type="scientific">Flavobacterium caeni</name>
    <dbReference type="NCBI Taxonomy" id="490189"/>
    <lineage>
        <taxon>Bacteria</taxon>
        <taxon>Pseudomonadati</taxon>
        <taxon>Bacteroidota</taxon>
        <taxon>Flavobacteriia</taxon>
        <taxon>Flavobacteriales</taxon>
        <taxon>Flavobacteriaceae</taxon>
        <taxon>Flavobacterium</taxon>
    </lineage>
</organism>
<feature type="transmembrane region" description="Helical" evidence="1">
    <location>
        <begin position="7"/>
        <end position="25"/>
    </location>
</feature>
<sequence>MKNNLFKLYFLSFFVLSDFILFAQAPGEEDDNGGLEDDDTPQAPINGKIVWLLILAIVYAAYSYKKHRKAAKS</sequence>
<feature type="transmembrane region" description="Helical" evidence="1">
    <location>
        <begin position="45"/>
        <end position="64"/>
    </location>
</feature>
<gene>
    <name evidence="2" type="ORF">SAMN02927903_01843</name>
</gene>